<feature type="transmembrane region" description="Helical" evidence="1">
    <location>
        <begin position="240"/>
        <end position="260"/>
    </location>
</feature>
<sequence length="297" mass="31527">MPDQRPHPLAFPVMLFGNAALAFGPWLVRLADVGPVAVGFWRLLIALPFLWLLARVVRQPAFFPKRSLALLVLGAAVFYAVDLAAWNAGILLTKLGNATLFGNSGSFLFALYGLWLVGRKPSLMQAGALALALVGAVLMMGSSLELSPQHLRGDVLALVAGLFYGGYLVFVERARGGLQALPLLFLATGFAAPMLLVISLAMGEVLWPTNWTPLLVFALSSQVLGQALLVWSIGVFPPLVVGLALLTQPAIATLIGWLVFGETLSLADWLGMIAISAALVLVRLPGRGLRTAAARPS</sequence>
<dbReference type="KEGG" id="ssau:H8M03_08915"/>
<feature type="transmembrane region" description="Helical" evidence="1">
    <location>
        <begin position="155"/>
        <end position="171"/>
    </location>
</feature>
<feature type="transmembrane region" description="Helical" evidence="1">
    <location>
        <begin position="214"/>
        <end position="233"/>
    </location>
</feature>
<organism evidence="3 4">
    <name type="scientific">Sphingomonas sabuli</name>
    <dbReference type="NCBI Taxonomy" id="2764186"/>
    <lineage>
        <taxon>Bacteria</taxon>
        <taxon>Pseudomonadati</taxon>
        <taxon>Pseudomonadota</taxon>
        <taxon>Alphaproteobacteria</taxon>
        <taxon>Sphingomonadales</taxon>
        <taxon>Sphingomonadaceae</taxon>
        <taxon>Sphingomonas</taxon>
    </lineage>
</organism>
<dbReference type="PANTHER" id="PTHR22911:SF76">
    <property type="entry name" value="EAMA DOMAIN-CONTAINING PROTEIN"/>
    <property type="match status" value="1"/>
</dbReference>
<dbReference type="PANTHER" id="PTHR22911">
    <property type="entry name" value="ACYL-MALONYL CONDENSING ENZYME-RELATED"/>
    <property type="match status" value="1"/>
</dbReference>
<keyword evidence="1" id="KW-1133">Transmembrane helix</keyword>
<keyword evidence="4" id="KW-1185">Reference proteome</keyword>
<feature type="transmembrane region" description="Helical" evidence="1">
    <location>
        <begin position="69"/>
        <end position="92"/>
    </location>
</feature>
<keyword evidence="1" id="KW-0812">Transmembrane</keyword>
<dbReference type="Pfam" id="PF00892">
    <property type="entry name" value="EamA"/>
    <property type="match status" value="2"/>
</dbReference>
<evidence type="ECO:0000256" key="1">
    <source>
        <dbReference type="SAM" id="Phobius"/>
    </source>
</evidence>
<accession>A0A7G9L0J6</accession>
<keyword evidence="1" id="KW-0472">Membrane</keyword>
<protein>
    <submittedName>
        <fullName evidence="3">DMT family transporter</fullName>
    </submittedName>
</protein>
<dbReference type="EMBL" id="CP060697">
    <property type="protein sequence ID" value="QNM82145.1"/>
    <property type="molecule type" value="Genomic_DNA"/>
</dbReference>
<reference evidence="3 4" key="1">
    <citation type="submission" date="2020-08" db="EMBL/GenBank/DDBJ databases">
        <title>Sphingomonas sp. sand1-3 16S ribosomal RNA gene Genome sequencing and assembly.</title>
        <authorList>
            <person name="Kang M."/>
        </authorList>
    </citation>
    <scope>NUCLEOTIDE SEQUENCE [LARGE SCALE GENOMIC DNA]</scope>
    <source>
        <strain evidence="4">sand1-3</strain>
    </source>
</reference>
<feature type="transmembrane region" description="Helical" evidence="1">
    <location>
        <begin position="40"/>
        <end position="57"/>
    </location>
</feature>
<evidence type="ECO:0000259" key="2">
    <source>
        <dbReference type="Pfam" id="PF00892"/>
    </source>
</evidence>
<dbReference type="SUPFAM" id="SSF103481">
    <property type="entry name" value="Multidrug resistance efflux transporter EmrE"/>
    <property type="match status" value="2"/>
</dbReference>
<dbReference type="GO" id="GO:0016020">
    <property type="term" value="C:membrane"/>
    <property type="evidence" value="ECO:0007669"/>
    <property type="project" value="InterPro"/>
</dbReference>
<evidence type="ECO:0000313" key="4">
    <source>
        <dbReference type="Proteomes" id="UP000515861"/>
    </source>
</evidence>
<dbReference type="Proteomes" id="UP000515861">
    <property type="component" value="Chromosome"/>
</dbReference>
<feature type="transmembrane region" description="Helical" evidence="1">
    <location>
        <begin position="124"/>
        <end position="143"/>
    </location>
</feature>
<gene>
    <name evidence="3" type="ORF">H8M03_08915</name>
</gene>
<feature type="domain" description="EamA" evidence="2">
    <location>
        <begin position="152"/>
        <end position="282"/>
    </location>
</feature>
<dbReference type="RefSeq" id="WP_187479100.1">
    <property type="nucleotide sequence ID" value="NZ_CP060697.1"/>
</dbReference>
<feature type="domain" description="EamA" evidence="2">
    <location>
        <begin position="22"/>
        <end position="140"/>
    </location>
</feature>
<name>A0A7G9L0J6_9SPHN</name>
<dbReference type="InterPro" id="IPR037185">
    <property type="entry name" value="EmrE-like"/>
</dbReference>
<dbReference type="InterPro" id="IPR000620">
    <property type="entry name" value="EamA_dom"/>
</dbReference>
<feature type="transmembrane region" description="Helical" evidence="1">
    <location>
        <begin position="266"/>
        <end position="285"/>
    </location>
</feature>
<proteinExistence type="predicted"/>
<evidence type="ECO:0000313" key="3">
    <source>
        <dbReference type="EMBL" id="QNM82145.1"/>
    </source>
</evidence>
<dbReference type="AlphaFoldDB" id="A0A7G9L0J6"/>
<feature type="transmembrane region" description="Helical" evidence="1">
    <location>
        <begin position="98"/>
        <end position="117"/>
    </location>
</feature>
<feature type="transmembrane region" description="Helical" evidence="1">
    <location>
        <begin position="9"/>
        <end position="28"/>
    </location>
</feature>
<feature type="transmembrane region" description="Helical" evidence="1">
    <location>
        <begin position="183"/>
        <end position="202"/>
    </location>
</feature>